<dbReference type="PROSITE" id="PS51471">
    <property type="entry name" value="FE2OG_OXY"/>
    <property type="match status" value="1"/>
</dbReference>
<dbReference type="Proteomes" id="UP000324897">
    <property type="component" value="Unassembled WGS sequence"/>
</dbReference>
<accession>A0A5J9SFZ2</accession>
<sequence>MDDAFLQPPEHRPAAPVAEAAGVPVIDLSPLLAGDGVDALAAEVGAACRDWGFFVALGHGVPAETVARAMDAGRAFFALSPERKAAVRRTEREPLGHYDAEHVRNVRDWKEVFDMFPRELPAAADGELVFRNKWPDGDLPEFRKELEEYAAAMEELAFKLLELIARSLNLRPGRLHGFFREQTTYTRINRYHPCPRPDLVLGLGRHKDSGALAILCQDDVGGLDVRRPSDGEWVWSNDTYESVEHRASVNSETERFSIPYFFNPGMDTLIEPLQEMVTDDNPSRYNGFSWGEFFSTRRKSNFRKLSVENIQITHFRKDGLVV</sequence>
<dbReference type="FunFam" id="2.60.120.330:FF:000012">
    <property type="entry name" value="Gibberellin 20 oxidase 1"/>
    <property type="match status" value="1"/>
</dbReference>
<gene>
    <name evidence="7" type="ORF">EJB05_56923</name>
</gene>
<dbReference type="GO" id="GO:0016491">
    <property type="term" value="F:oxidoreductase activity"/>
    <property type="evidence" value="ECO:0007669"/>
    <property type="project" value="UniProtKB-KW"/>
</dbReference>
<dbReference type="SUPFAM" id="SSF51197">
    <property type="entry name" value="Clavaminate synthase-like"/>
    <property type="match status" value="1"/>
</dbReference>
<keyword evidence="4 5" id="KW-0408">Iron</keyword>
<dbReference type="Pfam" id="PF14226">
    <property type="entry name" value="DIOX_N"/>
    <property type="match status" value="1"/>
</dbReference>
<dbReference type="InterPro" id="IPR005123">
    <property type="entry name" value="Oxoglu/Fe-dep_dioxygenase_dom"/>
</dbReference>
<dbReference type="Gene3D" id="2.60.120.330">
    <property type="entry name" value="B-lactam Antibiotic, Isopenicillin N Synthase, Chain"/>
    <property type="match status" value="1"/>
</dbReference>
<dbReference type="Pfam" id="PF03171">
    <property type="entry name" value="2OG-FeII_Oxy"/>
    <property type="match status" value="1"/>
</dbReference>
<name>A0A5J9SFZ2_9POAL</name>
<comment type="caution">
    <text evidence="7">The sequence shown here is derived from an EMBL/GenBank/DDBJ whole genome shotgun (WGS) entry which is preliminary data.</text>
</comment>
<dbReference type="InterPro" id="IPR026992">
    <property type="entry name" value="DIOX_N"/>
</dbReference>
<dbReference type="InterPro" id="IPR044861">
    <property type="entry name" value="IPNS-like_FE2OG_OXY"/>
</dbReference>
<organism evidence="7 8">
    <name type="scientific">Eragrostis curvula</name>
    <name type="common">weeping love grass</name>
    <dbReference type="NCBI Taxonomy" id="38414"/>
    <lineage>
        <taxon>Eukaryota</taxon>
        <taxon>Viridiplantae</taxon>
        <taxon>Streptophyta</taxon>
        <taxon>Embryophyta</taxon>
        <taxon>Tracheophyta</taxon>
        <taxon>Spermatophyta</taxon>
        <taxon>Magnoliopsida</taxon>
        <taxon>Liliopsida</taxon>
        <taxon>Poales</taxon>
        <taxon>Poaceae</taxon>
        <taxon>PACMAD clade</taxon>
        <taxon>Chloridoideae</taxon>
        <taxon>Eragrostideae</taxon>
        <taxon>Eragrostidinae</taxon>
        <taxon>Eragrostis</taxon>
    </lineage>
</organism>
<keyword evidence="8" id="KW-1185">Reference proteome</keyword>
<keyword evidence="2 5" id="KW-0479">Metal-binding</keyword>
<dbReference type="InterPro" id="IPR050231">
    <property type="entry name" value="Iron_ascorbate_oxido_reductase"/>
</dbReference>
<comment type="cofactor">
    <cofactor evidence="1">
        <name>L-ascorbate</name>
        <dbReference type="ChEBI" id="CHEBI:38290"/>
    </cofactor>
</comment>
<feature type="domain" description="Fe2OG dioxygenase" evidence="6">
    <location>
        <begin position="182"/>
        <end position="264"/>
    </location>
</feature>
<feature type="non-terminal residue" evidence="7">
    <location>
        <position position="1"/>
    </location>
</feature>
<dbReference type="InterPro" id="IPR027443">
    <property type="entry name" value="IPNS-like_sf"/>
</dbReference>
<keyword evidence="3 5" id="KW-0560">Oxidoreductase</keyword>
<dbReference type="GO" id="GO:0046872">
    <property type="term" value="F:metal ion binding"/>
    <property type="evidence" value="ECO:0007669"/>
    <property type="project" value="UniProtKB-KW"/>
</dbReference>
<dbReference type="EMBL" id="RWGY01000940">
    <property type="protein sequence ID" value="TVT97812.1"/>
    <property type="molecule type" value="Genomic_DNA"/>
</dbReference>
<comment type="similarity">
    <text evidence="5">Belongs to the iron/ascorbate-dependent oxidoreductase family.</text>
</comment>
<dbReference type="Gramene" id="TVT97812">
    <property type="protein sequence ID" value="TVT97812"/>
    <property type="gene ID" value="EJB05_56923"/>
</dbReference>
<evidence type="ECO:0000256" key="1">
    <source>
        <dbReference type="ARBA" id="ARBA00001961"/>
    </source>
</evidence>
<protein>
    <recommendedName>
        <fullName evidence="6">Fe2OG dioxygenase domain-containing protein</fullName>
    </recommendedName>
</protein>
<evidence type="ECO:0000259" key="6">
    <source>
        <dbReference type="PROSITE" id="PS51471"/>
    </source>
</evidence>
<evidence type="ECO:0000313" key="8">
    <source>
        <dbReference type="Proteomes" id="UP000324897"/>
    </source>
</evidence>
<evidence type="ECO:0000256" key="3">
    <source>
        <dbReference type="ARBA" id="ARBA00023002"/>
    </source>
</evidence>
<evidence type="ECO:0000256" key="5">
    <source>
        <dbReference type="RuleBase" id="RU003682"/>
    </source>
</evidence>
<proteinExistence type="inferred from homology"/>
<evidence type="ECO:0000313" key="7">
    <source>
        <dbReference type="EMBL" id="TVT97812.1"/>
    </source>
</evidence>
<dbReference type="AlphaFoldDB" id="A0A5J9SFZ2"/>
<evidence type="ECO:0000256" key="4">
    <source>
        <dbReference type="ARBA" id="ARBA00023004"/>
    </source>
</evidence>
<dbReference type="PANTHER" id="PTHR47990">
    <property type="entry name" value="2-OXOGLUTARATE (2OG) AND FE(II)-DEPENDENT OXYGENASE SUPERFAMILY PROTEIN-RELATED"/>
    <property type="match status" value="1"/>
</dbReference>
<dbReference type="OrthoDB" id="288590at2759"/>
<reference evidence="7 8" key="1">
    <citation type="journal article" date="2019" name="Sci. Rep.">
        <title>A high-quality genome of Eragrostis curvula grass provides insights into Poaceae evolution and supports new strategies to enhance forage quality.</title>
        <authorList>
            <person name="Carballo J."/>
            <person name="Santos B.A.C.M."/>
            <person name="Zappacosta D."/>
            <person name="Garbus I."/>
            <person name="Selva J.P."/>
            <person name="Gallo C.A."/>
            <person name="Diaz A."/>
            <person name="Albertini E."/>
            <person name="Caccamo M."/>
            <person name="Echenique V."/>
        </authorList>
    </citation>
    <scope>NUCLEOTIDE SEQUENCE [LARGE SCALE GENOMIC DNA]</scope>
    <source>
        <strain evidence="8">cv. Victoria</strain>
        <tissue evidence="7">Leaf</tissue>
    </source>
</reference>
<evidence type="ECO:0000256" key="2">
    <source>
        <dbReference type="ARBA" id="ARBA00022723"/>
    </source>
</evidence>